<feature type="region of interest" description="Disordered" evidence="7">
    <location>
        <begin position="1"/>
        <end position="34"/>
    </location>
</feature>
<proteinExistence type="predicted"/>
<dbReference type="KEGG" id="lcf:108878690"/>
<feature type="compositionally biased region" description="Basic and acidic residues" evidence="7">
    <location>
        <begin position="738"/>
        <end position="750"/>
    </location>
</feature>
<keyword evidence="5" id="KW-0539">Nucleus</keyword>
<dbReference type="GeneID" id="108878690"/>
<feature type="domain" description="PP1-binding" evidence="8">
    <location>
        <begin position="320"/>
        <end position="370"/>
    </location>
</feature>
<comment type="subcellular location">
    <subcellularLocation>
        <location evidence="1">Nucleus</location>
    </subcellularLocation>
</comment>
<keyword evidence="10" id="KW-0132">Cell division</keyword>
<feature type="compositionally biased region" description="Polar residues" evidence="7">
    <location>
        <begin position="456"/>
        <end position="468"/>
    </location>
</feature>
<feature type="compositionally biased region" description="Polar residues" evidence="7">
    <location>
        <begin position="368"/>
        <end position="380"/>
    </location>
</feature>
<feature type="compositionally biased region" description="Basic and acidic residues" evidence="7">
    <location>
        <begin position="793"/>
        <end position="815"/>
    </location>
</feature>
<feature type="region of interest" description="Disordered" evidence="7">
    <location>
        <begin position="593"/>
        <end position="619"/>
    </location>
</feature>
<feature type="compositionally biased region" description="Polar residues" evidence="7">
    <location>
        <begin position="864"/>
        <end position="876"/>
    </location>
</feature>
<keyword evidence="4" id="KW-0832">Ubl conjugation</keyword>
<protein>
    <submittedName>
        <fullName evidence="10">Cell division cycle-associated protein 2 isoform X1</fullName>
    </submittedName>
</protein>
<evidence type="ECO:0000256" key="7">
    <source>
        <dbReference type="SAM" id="MobiDB-lite"/>
    </source>
</evidence>
<organism evidence="9 10">
    <name type="scientific">Lates calcarifer</name>
    <name type="common">Barramundi</name>
    <name type="synonym">Holocentrus calcarifer</name>
    <dbReference type="NCBI Taxonomy" id="8187"/>
    <lineage>
        <taxon>Eukaryota</taxon>
        <taxon>Metazoa</taxon>
        <taxon>Chordata</taxon>
        <taxon>Craniata</taxon>
        <taxon>Vertebrata</taxon>
        <taxon>Euteleostomi</taxon>
        <taxon>Actinopterygii</taxon>
        <taxon>Neopterygii</taxon>
        <taxon>Teleostei</taxon>
        <taxon>Neoteleostei</taxon>
        <taxon>Acanthomorphata</taxon>
        <taxon>Carangaria</taxon>
        <taxon>Carangaria incertae sedis</taxon>
        <taxon>Centropomidae</taxon>
        <taxon>Lates</taxon>
    </lineage>
</organism>
<feature type="region of interest" description="Disordered" evidence="7">
    <location>
        <begin position="139"/>
        <end position="188"/>
    </location>
</feature>
<evidence type="ECO:0000256" key="1">
    <source>
        <dbReference type="ARBA" id="ARBA00004123"/>
    </source>
</evidence>
<dbReference type="CTD" id="157313"/>
<gene>
    <name evidence="10" type="primary">cdca2</name>
</gene>
<accession>A0AAJ7LLA0</accession>
<evidence type="ECO:0000256" key="4">
    <source>
        <dbReference type="ARBA" id="ARBA00022843"/>
    </source>
</evidence>
<keyword evidence="6" id="KW-0131">Cell cycle</keyword>
<dbReference type="PANTHER" id="PTHR21603:SF16">
    <property type="entry name" value="CELL DIVISION CYCLE-ASSOCIATED PROTEIN 2"/>
    <property type="match status" value="1"/>
</dbReference>
<dbReference type="RefSeq" id="XP_018525147.1">
    <property type="nucleotide sequence ID" value="XM_018669631.2"/>
</dbReference>
<feature type="compositionally biased region" description="Polar residues" evidence="7">
    <location>
        <begin position="1"/>
        <end position="10"/>
    </location>
</feature>
<evidence type="ECO:0000256" key="6">
    <source>
        <dbReference type="ARBA" id="ARBA00023306"/>
    </source>
</evidence>
<feature type="region of interest" description="Disordered" evidence="7">
    <location>
        <begin position="53"/>
        <end position="87"/>
    </location>
</feature>
<sequence length="920" mass="100133">MAATEMNTAGTEGDQKENLLSPSEEDTVLNDTAAPLNFSELTPCQFGISIQSFTPAASSNRKDKSRLAQIKARRRSNIGVRGSPETNSLIRFMAQQRMKTPPTHQTPEHVRSSPFLPRVASTLRQKMASFQSLMDVEESEVCDPMPRQDSNTGGCIKTRDYLSDGNSIDGGKENHPPMMTPTPKKRRRLGPLESCEVEIREARTPALHFSLKEQEEDEELVTQVTTEGPLPSSETVEETQAVLISPPLHVDFELQACSPTKNQQDGVFELQSPSRPQLADPVAASLALPASPLPIPSLPSLLDLKPTGDDESTGMSAVKKKKKVRFGGPLSPEFFDKNLPPSTPLQKGGTPARAPTPGGGLQLRSVLKTPQRSESQTPQAQPDHLSPTVFGASPTLAMPRNRRMQSMGEDSEEKDGKIVFPPMEEIDSAVTIDTEYTWDSQPLDLNTAFHKEALSQIVTESETKPNTTSKKDALDEPASLPEKEKQPEAGVEAPAPVRPNYKRQKPEPACESTTKASARSSSRKRKQPEEREPAKRSTRSAAKSASGKMKMTSTVTRRWNKDVDHSLYGSREYASKNPTLSPITERLSFISQSPAVQETPSTSFTGPAAPNPEPHLNPEMANASQVTGDLTVTHALENPSEVSVSTPSSSKGSIRVKGRRLSGRRVRGRGLKKSKVGVTDCGLLSEETQDLTGGKTEEHWEDQTTTNLDARETPLNHTVPKEGEADIELGTQTSADTLSKDSGGKSKCHADLNVCPHPGEELISTLSQPAEPAQRKAKQGRRSSVLQEQGDQEMEHPTSHEVEEKGQGDQAESQHENSSSSSDSQEDGGVANLDLAPWQADFNFEDVFKPVASRGQRSVRRSLRNQSNVACSSNSAGLAWLPRTSPDSGKEARRRTRGRQLSAALPVQPLVPEETQDNAS</sequence>
<feature type="region of interest" description="Disordered" evidence="7">
    <location>
        <begin position="854"/>
        <end position="920"/>
    </location>
</feature>
<evidence type="ECO:0000313" key="9">
    <source>
        <dbReference type="Proteomes" id="UP000694890"/>
    </source>
</evidence>
<evidence type="ECO:0000256" key="2">
    <source>
        <dbReference type="ARBA" id="ARBA00022499"/>
    </source>
</evidence>
<dbReference type="PANTHER" id="PTHR21603">
    <property type="entry name" value="ANTIGEN KI-67-LIKE PROTEIN"/>
    <property type="match status" value="1"/>
</dbReference>
<dbReference type="AlphaFoldDB" id="A0AAJ7LLA0"/>
<evidence type="ECO:0000256" key="3">
    <source>
        <dbReference type="ARBA" id="ARBA00022553"/>
    </source>
</evidence>
<feature type="compositionally biased region" description="Polar residues" evidence="7">
    <location>
        <begin position="593"/>
        <end position="605"/>
    </location>
</feature>
<feature type="compositionally biased region" description="Basic residues" evidence="7">
    <location>
        <begin position="654"/>
        <end position="674"/>
    </location>
</feature>
<name>A0AAJ7LLA0_LATCA</name>
<dbReference type="GO" id="GO:0007088">
    <property type="term" value="P:regulation of mitotic nuclear division"/>
    <property type="evidence" value="ECO:0007669"/>
    <property type="project" value="TreeGrafter"/>
</dbReference>
<dbReference type="GO" id="GO:0005634">
    <property type="term" value="C:nucleus"/>
    <property type="evidence" value="ECO:0007669"/>
    <property type="project" value="UniProtKB-SubCell"/>
</dbReference>
<keyword evidence="3" id="KW-0597">Phosphoprotein</keyword>
<dbReference type="GO" id="GO:0051983">
    <property type="term" value="P:regulation of chromosome segregation"/>
    <property type="evidence" value="ECO:0007669"/>
    <property type="project" value="TreeGrafter"/>
</dbReference>
<keyword evidence="2" id="KW-1017">Isopeptide bond</keyword>
<feature type="compositionally biased region" description="Basic and acidic residues" evidence="7">
    <location>
        <begin position="709"/>
        <end position="724"/>
    </location>
</feature>
<feature type="region of interest" description="Disordered" evidence="7">
    <location>
        <begin position="687"/>
        <end position="834"/>
    </location>
</feature>
<feature type="region of interest" description="Disordered" evidence="7">
    <location>
        <begin position="292"/>
        <end position="426"/>
    </location>
</feature>
<feature type="region of interest" description="Disordered" evidence="7">
    <location>
        <begin position="639"/>
        <end position="674"/>
    </location>
</feature>
<evidence type="ECO:0000259" key="8">
    <source>
        <dbReference type="Pfam" id="PF15276"/>
    </source>
</evidence>
<dbReference type="InterPro" id="IPR029334">
    <property type="entry name" value="PP1-bd"/>
</dbReference>
<dbReference type="GO" id="GO:0005694">
    <property type="term" value="C:chromosome"/>
    <property type="evidence" value="ECO:0007669"/>
    <property type="project" value="TreeGrafter"/>
</dbReference>
<feature type="region of interest" description="Disordered" evidence="7">
    <location>
        <begin position="456"/>
        <end position="581"/>
    </location>
</feature>
<evidence type="ECO:0000313" key="10">
    <source>
        <dbReference type="RefSeq" id="XP_018525147.1"/>
    </source>
</evidence>
<dbReference type="GO" id="GO:0051301">
    <property type="term" value="P:cell division"/>
    <property type="evidence" value="ECO:0007669"/>
    <property type="project" value="UniProtKB-KW"/>
</dbReference>
<dbReference type="Proteomes" id="UP000694890">
    <property type="component" value="Linkage group LG13"/>
</dbReference>
<feature type="compositionally biased region" description="Low complexity" evidence="7">
    <location>
        <begin position="639"/>
        <end position="653"/>
    </location>
</feature>
<evidence type="ECO:0000256" key="5">
    <source>
        <dbReference type="ARBA" id="ARBA00023242"/>
    </source>
</evidence>
<dbReference type="Pfam" id="PF15276">
    <property type="entry name" value="PP1_bind"/>
    <property type="match status" value="1"/>
</dbReference>
<reference evidence="10" key="1">
    <citation type="submission" date="2025-08" db="UniProtKB">
        <authorList>
            <consortium name="RefSeq"/>
        </authorList>
    </citation>
    <scope>IDENTIFICATION</scope>
    <source>
        <tissue evidence="10">Brain</tissue>
    </source>
</reference>